<accession>A0ABT8KTW2</accession>
<dbReference type="SUPFAM" id="SSF47413">
    <property type="entry name" value="lambda repressor-like DNA-binding domains"/>
    <property type="match status" value="1"/>
</dbReference>
<feature type="domain" description="HTH cro/C1-type" evidence="1">
    <location>
        <begin position="47"/>
        <end position="92"/>
    </location>
</feature>
<evidence type="ECO:0000313" key="3">
    <source>
        <dbReference type="Proteomes" id="UP001172082"/>
    </source>
</evidence>
<dbReference type="Pfam" id="PF01381">
    <property type="entry name" value="HTH_3"/>
    <property type="match status" value="1"/>
</dbReference>
<dbReference type="RefSeq" id="WP_346754240.1">
    <property type="nucleotide sequence ID" value="NZ_JAUJEA010000010.1"/>
</dbReference>
<organism evidence="2 3">
    <name type="scientific">Splendidivirga corallicola</name>
    <dbReference type="NCBI Taxonomy" id="3051826"/>
    <lineage>
        <taxon>Bacteria</taxon>
        <taxon>Pseudomonadati</taxon>
        <taxon>Bacteroidota</taxon>
        <taxon>Cytophagia</taxon>
        <taxon>Cytophagales</taxon>
        <taxon>Splendidivirgaceae</taxon>
        <taxon>Splendidivirga</taxon>
    </lineage>
</organism>
<sequence length="105" mass="12149">MNSRQHNKKIVVFDKNELNEQLKKNCDKELDISELIEKLNKEGRPKSIRQLARMTDLSPVAIQKIKSGKTKDVRLKNFINIAKVYGYEVVLVKGEESILLKNKII</sequence>
<keyword evidence="3" id="KW-1185">Reference proteome</keyword>
<dbReference type="Gene3D" id="1.10.260.40">
    <property type="entry name" value="lambda repressor-like DNA-binding domains"/>
    <property type="match status" value="1"/>
</dbReference>
<dbReference type="InterPro" id="IPR001387">
    <property type="entry name" value="Cro/C1-type_HTH"/>
</dbReference>
<protein>
    <submittedName>
        <fullName evidence="2">Helix-turn-helix domain-containing protein</fullName>
    </submittedName>
</protein>
<dbReference type="PROSITE" id="PS50943">
    <property type="entry name" value="HTH_CROC1"/>
    <property type="match status" value="1"/>
</dbReference>
<gene>
    <name evidence="2" type="ORF">QQ008_22680</name>
</gene>
<name>A0ABT8KTW2_9BACT</name>
<comment type="caution">
    <text evidence="2">The sequence shown here is derived from an EMBL/GenBank/DDBJ whole genome shotgun (WGS) entry which is preliminary data.</text>
</comment>
<dbReference type="InterPro" id="IPR010982">
    <property type="entry name" value="Lambda_DNA-bd_dom_sf"/>
</dbReference>
<reference evidence="2" key="1">
    <citation type="submission" date="2023-06" db="EMBL/GenBank/DDBJ databases">
        <title>Genomic of Parafulvivirga corallium.</title>
        <authorList>
            <person name="Wang G."/>
        </authorList>
    </citation>
    <scope>NUCLEOTIDE SEQUENCE</scope>
    <source>
        <strain evidence="2">BMA10</strain>
    </source>
</reference>
<dbReference type="Proteomes" id="UP001172082">
    <property type="component" value="Unassembled WGS sequence"/>
</dbReference>
<evidence type="ECO:0000313" key="2">
    <source>
        <dbReference type="EMBL" id="MDN5204216.1"/>
    </source>
</evidence>
<proteinExistence type="predicted"/>
<evidence type="ECO:0000259" key="1">
    <source>
        <dbReference type="PROSITE" id="PS50943"/>
    </source>
</evidence>
<dbReference type="EMBL" id="JAUJEA010000010">
    <property type="protein sequence ID" value="MDN5204216.1"/>
    <property type="molecule type" value="Genomic_DNA"/>
</dbReference>